<reference evidence="2" key="2">
    <citation type="journal article" date="2014" name="ISME J.">
        <title>Microbial stratification in low pH oxic and suboxic macroscopic growths along an acid mine drainage.</title>
        <authorList>
            <person name="Mendez-Garcia C."/>
            <person name="Mesa V."/>
            <person name="Sprenger R.R."/>
            <person name="Richter M."/>
            <person name="Diez M.S."/>
            <person name="Solano J."/>
            <person name="Bargiela R."/>
            <person name="Golyshina O.V."/>
            <person name="Manteca A."/>
            <person name="Ramos J.L."/>
            <person name="Gallego J.R."/>
            <person name="Llorente I."/>
            <person name="Martins Dos Santos V.A."/>
            <person name="Jensen O.N."/>
            <person name="Pelaez A.I."/>
            <person name="Sanchez J."/>
            <person name="Ferrer M."/>
        </authorList>
    </citation>
    <scope>NUCLEOTIDE SEQUENCE</scope>
</reference>
<dbReference type="PANTHER" id="PTHR43102">
    <property type="entry name" value="SLR1143 PROTEIN"/>
    <property type="match status" value="1"/>
</dbReference>
<dbReference type="SUPFAM" id="SSF55781">
    <property type="entry name" value="GAF domain-like"/>
    <property type="match status" value="1"/>
</dbReference>
<keyword evidence="2" id="KW-0418">Kinase</keyword>
<dbReference type="InterPro" id="IPR003018">
    <property type="entry name" value="GAF"/>
</dbReference>
<feature type="domain" description="GAF" evidence="1">
    <location>
        <begin position="28"/>
        <end position="145"/>
    </location>
</feature>
<name>T1B653_9ZZZZ</name>
<keyword evidence="2" id="KW-0808">Transferase</keyword>
<dbReference type="EMBL" id="AUZZ01005444">
    <property type="protein sequence ID" value="EQD49650.1"/>
    <property type="molecule type" value="Genomic_DNA"/>
</dbReference>
<evidence type="ECO:0000313" key="2">
    <source>
        <dbReference type="EMBL" id="EQD49650.1"/>
    </source>
</evidence>
<dbReference type="InterPro" id="IPR029016">
    <property type="entry name" value="GAF-like_dom_sf"/>
</dbReference>
<dbReference type="GO" id="GO:0016301">
    <property type="term" value="F:kinase activity"/>
    <property type="evidence" value="ECO:0007669"/>
    <property type="project" value="UniProtKB-KW"/>
</dbReference>
<evidence type="ECO:0000259" key="1">
    <source>
        <dbReference type="Pfam" id="PF01590"/>
    </source>
</evidence>
<gene>
    <name evidence="2" type="ORF">B2A_07594</name>
</gene>
<dbReference type="PANTHER" id="PTHR43102:SF2">
    <property type="entry name" value="GAF DOMAIN-CONTAINING PROTEIN"/>
    <property type="match status" value="1"/>
</dbReference>
<dbReference type="AlphaFoldDB" id="T1B653"/>
<comment type="caution">
    <text evidence="2">The sequence shown here is derived from an EMBL/GenBank/DDBJ whole genome shotgun (WGS) entry which is preliminary data.</text>
</comment>
<proteinExistence type="predicted"/>
<dbReference type="Gene3D" id="3.30.450.40">
    <property type="match status" value="1"/>
</dbReference>
<protein>
    <submittedName>
        <fullName evidence="2">Sensor histidine kinase</fullName>
    </submittedName>
</protein>
<organism evidence="2">
    <name type="scientific">mine drainage metagenome</name>
    <dbReference type="NCBI Taxonomy" id="410659"/>
    <lineage>
        <taxon>unclassified sequences</taxon>
        <taxon>metagenomes</taxon>
        <taxon>ecological metagenomes</taxon>
    </lineage>
</organism>
<reference evidence="2" key="1">
    <citation type="submission" date="2013-08" db="EMBL/GenBank/DDBJ databases">
        <authorList>
            <person name="Mendez C."/>
            <person name="Richter M."/>
            <person name="Ferrer M."/>
            <person name="Sanchez J."/>
        </authorList>
    </citation>
    <scope>NUCLEOTIDE SEQUENCE</scope>
</reference>
<accession>T1B653</accession>
<sequence length="158" mass="17442">MRSAAFPDNELERIEALKDLAILDSVPEQSFDDLALLAATICDAPASLVSLDDGQRQWFKSSHGIGLEQTGREMSFCAHAILQPGEIMEVPDATQDERFADNPLVTGEQQVRFYVGAPLVTEEGHALGTLCVLDRRPRHLKPHQRAACRRSHGKLSHS</sequence>
<dbReference type="Pfam" id="PF01590">
    <property type="entry name" value="GAF"/>
    <property type="match status" value="1"/>
</dbReference>